<evidence type="ECO:0000256" key="1">
    <source>
        <dbReference type="SAM" id="MobiDB-lite"/>
    </source>
</evidence>
<organism evidence="2 3">
    <name type="scientific">Pocillopora meandrina</name>
    <dbReference type="NCBI Taxonomy" id="46732"/>
    <lineage>
        <taxon>Eukaryota</taxon>
        <taxon>Metazoa</taxon>
        <taxon>Cnidaria</taxon>
        <taxon>Anthozoa</taxon>
        <taxon>Hexacorallia</taxon>
        <taxon>Scleractinia</taxon>
        <taxon>Astrocoeniina</taxon>
        <taxon>Pocilloporidae</taxon>
        <taxon>Pocillopora</taxon>
    </lineage>
</organism>
<evidence type="ECO:0000313" key="2">
    <source>
        <dbReference type="EMBL" id="CAH3032061.1"/>
    </source>
</evidence>
<feature type="compositionally biased region" description="Basic and acidic residues" evidence="1">
    <location>
        <begin position="68"/>
        <end position="78"/>
    </location>
</feature>
<feature type="non-terminal residue" evidence="2">
    <location>
        <position position="1"/>
    </location>
</feature>
<name>A0AAU9VKK7_9CNID</name>
<protein>
    <submittedName>
        <fullName evidence="2">Uncharacterized protein</fullName>
    </submittedName>
</protein>
<proteinExistence type="predicted"/>
<dbReference type="EMBL" id="CALNXJ010000001">
    <property type="protein sequence ID" value="CAH3032061.1"/>
    <property type="molecule type" value="Genomic_DNA"/>
</dbReference>
<feature type="compositionally biased region" description="Polar residues" evidence="1">
    <location>
        <begin position="85"/>
        <end position="95"/>
    </location>
</feature>
<feature type="region of interest" description="Disordered" evidence="1">
    <location>
        <begin position="68"/>
        <end position="95"/>
    </location>
</feature>
<gene>
    <name evidence="2" type="ORF">PMEA_00000912</name>
</gene>
<reference evidence="2 3" key="1">
    <citation type="submission" date="2022-05" db="EMBL/GenBank/DDBJ databases">
        <authorList>
            <consortium name="Genoscope - CEA"/>
            <person name="William W."/>
        </authorList>
    </citation>
    <scope>NUCLEOTIDE SEQUENCE [LARGE SCALE GENOMIC DNA]</scope>
</reference>
<evidence type="ECO:0000313" key="3">
    <source>
        <dbReference type="Proteomes" id="UP001159428"/>
    </source>
</evidence>
<sequence>EKQKKDGETQPSYYFCAYHGFGNPFSCITAVKRVANDVENPSGKAKRCHSGRLVACSYGKIFQPADRDPGWKNRDLGKRARPPSHMNTSKILQRI</sequence>
<keyword evidence="3" id="KW-1185">Reference proteome</keyword>
<comment type="caution">
    <text evidence="2">The sequence shown here is derived from an EMBL/GenBank/DDBJ whole genome shotgun (WGS) entry which is preliminary data.</text>
</comment>
<accession>A0AAU9VKK7</accession>
<dbReference type="Proteomes" id="UP001159428">
    <property type="component" value="Unassembled WGS sequence"/>
</dbReference>
<dbReference type="AlphaFoldDB" id="A0AAU9VKK7"/>